<dbReference type="Gene3D" id="3.40.190.10">
    <property type="entry name" value="Periplasmic binding protein-like II"/>
    <property type="match status" value="2"/>
</dbReference>
<protein>
    <submittedName>
        <fullName evidence="1">Phosphate ABC transporter substrate-binding protein</fullName>
    </submittedName>
</protein>
<sequence length="256" mass="28062">MVQQAGINFVVAPDYLPDHFSHWYLLSSHLQRETELSIHLHLPANAAEIQELAEGGKMDMLYANAFDAVALIKDKGYLPLVCLKDKFDEAVVAVSAESECQKIEDLPVDALIKTGPNPDIRCLGLRLLKQAGLEVEQLKIEEAATFPQAASALIRGQAQAGFFLASTYAHMSKRTLEQLRVLQESSFAAVTHMVVLHPDFAEQQEALRQAFAEMADKPTGKTTLEALDLPAGFATLTQEAAEQMVADAEENGKQDD</sequence>
<gene>
    <name evidence="1" type="ORF">A7P85_10555</name>
</gene>
<evidence type="ECO:0000313" key="1">
    <source>
        <dbReference type="EMBL" id="OAM15598.1"/>
    </source>
</evidence>
<organism evidence="1 2">
    <name type="scientific">Eikenella corrodens</name>
    <dbReference type="NCBI Taxonomy" id="539"/>
    <lineage>
        <taxon>Bacteria</taxon>
        <taxon>Pseudomonadati</taxon>
        <taxon>Pseudomonadota</taxon>
        <taxon>Betaproteobacteria</taxon>
        <taxon>Neisseriales</taxon>
        <taxon>Neisseriaceae</taxon>
        <taxon>Eikenella</taxon>
    </lineage>
</organism>
<comment type="caution">
    <text evidence="1">The sequence shown here is derived from an EMBL/GenBank/DDBJ whole genome shotgun (WGS) entry which is preliminary data.</text>
</comment>
<dbReference type="RefSeq" id="WP_064084661.1">
    <property type="nucleotide sequence ID" value="NZ_LXSF01000012.1"/>
</dbReference>
<name>A0A1A9RC86_EIKCO</name>
<accession>A0A1A9RC86</accession>
<dbReference type="Pfam" id="PF12974">
    <property type="entry name" value="Phosphonate-bd"/>
    <property type="match status" value="1"/>
</dbReference>
<dbReference type="SUPFAM" id="SSF53850">
    <property type="entry name" value="Periplasmic binding protein-like II"/>
    <property type="match status" value="1"/>
</dbReference>
<proteinExistence type="predicted"/>
<dbReference type="Proteomes" id="UP000078003">
    <property type="component" value="Unassembled WGS sequence"/>
</dbReference>
<dbReference type="EMBL" id="LXSF01000012">
    <property type="protein sequence ID" value="OAM15598.1"/>
    <property type="molecule type" value="Genomic_DNA"/>
</dbReference>
<evidence type="ECO:0000313" key="2">
    <source>
        <dbReference type="Proteomes" id="UP000078003"/>
    </source>
</evidence>
<reference evidence="2" key="1">
    <citation type="submission" date="2016-05" db="EMBL/GenBank/DDBJ databases">
        <title>Draft genome of Corynebacterium afermentans subsp. afermentans LCDC 88199T.</title>
        <authorList>
            <person name="Bernier A.-M."/>
            <person name="Bernard K."/>
        </authorList>
    </citation>
    <scope>NUCLEOTIDE SEQUENCE [LARGE SCALE GENOMIC DNA]</scope>
    <source>
        <strain evidence="2">NML01-0328</strain>
    </source>
</reference>
<dbReference type="AlphaFoldDB" id="A0A1A9RC86"/>